<dbReference type="InterPro" id="IPR021151">
    <property type="entry name" value="GINS_A"/>
</dbReference>
<protein>
    <recommendedName>
        <fullName evidence="4">GINS complex subunit 4</fullName>
    </recommendedName>
</protein>
<dbReference type="SUPFAM" id="SSF158573">
    <property type="entry name" value="GINS helical bundle-like"/>
    <property type="match status" value="1"/>
</dbReference>
<gene>
    <name evidence="9" type="ORF">X801_02202</name>
</gene>
<evidence type="ECO:0000256" key="6">
    <source>
        <dbReference type="SAM" id="MobiDB-lite"/>
    </source>
</evidence>
<dbReference type="EMBL" id="KV891953">
    <property type="protein sequence ID" value="OON21896.1"/>
    <property type="molecule type" value="Genomic_DNA"/>
</dbReference>
<evidence type="ECO:0000256" key="1">
    <source>
        <dbReference type="ARBA" id="ARBA00004123"/>
    </source>
</evidence>
<sequence length="1178" mass="133769">MEFQLKCRWDACNSGPHDVASLGQHLLHNHTMDDGSPCRWFLCPQANDGTIANSESWKAHLLSHAVFEYYCFNSSQSLSARVGRLLENPVCSPNCAFAGNNTMLPNELRIQGIPWEWFKTENASSLIKTEREVPPLFGCYFCYTVFQKETDYLRHVHPGVLASHWRIKRRGSRFTCLWTGCGEKFDSNERLHSHIEKQHWCTLLTPFCFWHNCSSDTTKLCTSIEWLRHLFLHSFIESRVCASLQRLQTNRNRIGVKCRGINFQKPSYVNKTMDKLLWHTDILHSGFRCHWIECEYTTDSAQLFVDHAVEHATSDVSDNGPFICHWVTSSVPTAATSVQDVDQPTICKRTVSKLSALKEHLYRHTGLPKFICDQCYVGFSEFNTFREHFSWSIPDPLRSDPSALVQHDNYTDSDYQESTGSPRSSSGEHTVSRFSLLHCPRCSATFITRHRLIEHQKSRKCVALGRMEEDPAATVMLSRRPKKPGVCTRVDGAHRLISTRPEDNPQLTQYFCCQVEGCQFQSKEYWSYKDHFKRSHLSASEGTRYLCHLCEFWARNSRLMTKHFRDKHGLVPSTGRKRFTYSYYPNLSGYREIMDAPVAPDLEEIIGGSDEENEADTELLTPAELLKRLLRLDDKHCHWQNEKIAPELLGAHPDLLSLVQGETDRLEAQAKSLPAGDLRAQIKRLQVERIRYMITDYMRTRISKIEQFAEHILAEERARPDNEPPHLTAEEFLFAKSYTNSIKEYLKSVIVSRLPTNMQTVKDEDLAFHPSPHSYVFCRALSRVSSVVVDGPSVGDSQSRGENGIVEPEHKKVLDEPLSKTSGDSNPKSPNMSASTQSSCEVPPTTPETPKEDDPASNIGSTVPSAENYQRVTSFEPGDSEVFTEKQREKSPTRYSHLSAARSPTTWPDRQYGMSRSIPFRPAFVYCGPGTKRIPGVSAQACTKSVSLSTAPIQPLGDASRRISPTSRPVNSVVDRSSHAEQQSKTFKSTVTENSCYTSVWRGPEFVTERLARWSLPADMLDNVPFSNDVFLSGIILQPGTYLRAKNNIGKPVLIEPDAVFGVIRVHNYTFEKSVTVRATCDRWLTYVDQPAKYVTSHDTSSSVKSKLDTFAFRFSLPDSSEEFEFAIHYRWLTPSGGGSAWDNNGGRNYIIHRKRTEMNKPKVEITEILDGVLGVSP</sequence>
<dbReference type="CDD" id="cd11711">
    <property type="entry name" value="GINS_A_Sld5"/>
    <property type="match status" value="1"/>
</dbReference>
<name>A0A1S8X5F5_OPIVI</name>
<evidence type="ECO:0000256" key="4">
    <source>
        <dbReference type="ARBA" id="ARBA00030869"/>
    </source>
</evidence>
<dbReference type="GO" id="GO:0000811">
    <property type="term" value="C:GINS complex"/>
    <property type="evidence" value="ECO:0007669"/>
    <property type="project" value="TreeGrafter"/>
</dbReference>
<evidence type="ECO:0000256" key="2">
    <source>
        <dbReference type="ARBA" id="ARBA00022705"/>
    </source>
</evidence>
<dbReference type="InterPro" id="IPR036224">
    <property type="entry name" value="GINS_bundle-like_dom_sf"/>
</dbReference>
<dbReference type="Proteomes" id="UP000243686">
    <property type="component" value="Unassembled WGS sequence"/>
</dbReference>
<keyword evidence="5" id="KW-0862">Zinc</keyword>
<feature type="compositionally biased region" description="Polar residues" evidence="6">
    <location>
        <begin position="819"/>
        <end position="840"/>
    </location>
</feature>
<dbReference type="PROSITE" id="PS51159">
    <property type="entry name" value="CBM21"/>
    <property type="match status" value="1"/>
</dbReference>
<dbReference type="GO" id="GO:0006261">
    <property type="term" value="P:DNA-templated DNA replication"/>
    <property type="evidence" value="ECO:0007669"/>
    <property type="project" value="InterPro"/>
</dbReference>
<dbReference type="PANTHER" id="PTHR21206:SF0">
    <property type="entry name" value="DNA REPLICATION COMPLEX GINS PROTEIN SLD5"/>
    <property type="match status" value="1"/>
</dbReference>
<feature type="compositionally biased region" description="Polar residues" evidence="6">
    <location>
        <begin position="858"/>
        <end position="873"/>
    </location>
</feature>
<evidence type="ECO:0000259" key="8">
    <source>
        <dbReference type="PROSITE" id="PS51159"/>
    </source>
</evidence>
<dbReference type="Gene3D" id="1.20.58.1030">
    <property type="match status" value="1"/>
</dbReference>
<evidence type="ECO:0000259" key="7">
    <source>
        <dbReference type="PROSITE" id="PS50157"/>
    </source>
</evidence>
<dbReference type="InterPro" id="IPR008591">
    <property type="entry name" value="GINS_Sld5"/>
</dbReference>
<feature type="compositionally biased region" description="Basic and acidic residues" evidence="6">
    <location>
        <begin position="807"/>
        <end position="818"/>
    </location>
</feature>
<dbReference type="PANTHER" id="PTHR21206">
    <property type="entry name" value="SLD5 PROTEIN"/>
    <property type="match status" value="1"/>
</dbReference>
<feature type="compositionally biased region" description="Basic and acidic residues" evidence="6">
    <location>
        <begin position="883"/>
        <end position="892"/>
    </location>
</feature>
<feature type="region of interest" description="Disordered" evidence="6">
    <location>
        <begin position="956"/>
        <end position="985"/>
    </location>
</feature>
<accession>A0A1S8X5F5</accession>
<keyword evidence="10" id="KW-1185">Reference proteome</keyword>
<dbReference type="PROSITE" id="PS00028">
    <property type="entry name" value="ZINC_FINGER_C2H2_1"/>
    <property type="match status" value="1"/>
</dbReference>
<keyword evidence="2" id="KW-0235">DNA replication</keyword>
<dbReference type="InterPro" id="IPR038749">
    <property type="entry name" value="Sld5_GINS_A"/>
</dbReference>
<dbReference type="Gene3D" id="2.60.40.2440">
    <property type="entry name" value="Carbohydrate binding type-21 domain"/>
    <property type="match status" value="1"/>
</dbReference>
<dbReference type="PROSITE" id="PS50157">
    <property type="entry name" value="ZINC_FINGER_C2H2_2"/>
    <property type="match status" value="1"/>
</dbReference>
<evidence type="ECO:0000313" key="9">
    <source>
        <dbReference type="EMBL" id="OON21896.1"/>
    </source>
</evidence>
<evidence type="ECO:0000313" key="10">
    <source>
        <dbReference type="Proteomes" id="UP000243686"/>
    </source>
</evidence>
<evidence type="ECO:0000256" key="3">
    <source>
        <dbReference type="ARBA" id="ARBA00023242"/>
    </source>
</evidence>
<dbReference type="GO" id="GO:0000727">
    <property type="term" value="P:double-strand break repair via break-induced replication"/>
    <property type="evidence" value="ECO:0007669"/>
    <property type="project" value="TreeGrafter"/>
</dbReference>
<organism evidence="9 10">
    <name type="scientific">Opisthorchis viverrini</name>
    <name type="common">Southeast Asian liver fluke</name>
    <dbReference type="NCBI Taxonomy" id="6198"/>
    <lineage>
        <taxon>Eukaryota</taxon>
        <taxon>Metazoa</taxon>
        <taxon>Spiralia</taxon>
        <taxon>Lophotrochozoa</taxon>
        <taxon>Platyhelminthes</taxon>
        <taxon>Trematoda</taxon>
        <taxon>Digenea</taxon>
        <taxon>Opisthorchiida</taxon>
        <taxon>Opisthorchiata</taxon>
        <taxon>Opisthorchiidae</taxon>
        <taxon>Opisthorchis</taxon>
    </lineage>
</organism>
<feature type="region of interest" description="Disordered" evidence="6">
    <location>
        <begin position="792"/>
        <end position="911"/>
    </location>
</feature>
<evidence type="ECO:0000256" key="5">
    <source>
        <dbReference type="PROSITE-ProRule" id="PRU00042"/>
    </source>
</evidence>
<feature type="domain" description="C2H2-type" evidence="7">
    <location>
        <begin position="174"/>
        <end position="199"/>
    </location>
</feature>
<dbReference type="GO" id="GO:0008270">
    <property type="term" value="F:zinc ion binding"/>
    <property type="evidence" value="ECO:0007669"/>
    <property type="project" value="UniProtKB-KW"/>
</dbReference>
<keyword evidence="5" id="KW-0863">Zinc-finger</keyword>
<dbReference type="AlphaFoldDB" id="A0A1S8X5F5"/>
<reference evidence="9 10" key="1">
    <citation type="submission" date="2015-03" db="EMBL/GenBank/DDBJ databases">
        <title>Draft genome of the nematode, Opisthorchis viverrini.</title>
        <authorList>
            <person name="Mitreva M."/>
        </authorList>
    </citation>
    <scope>NUCLEOTIDE SEQUENCE [LARGE SCALE GENOMIC DNA]</scope>
    <source>
        <strain evidence="9">Khon Kaen</strain>
    </source>
</reference>
<dbReference type="SMART" id="SM00355">
    <property type="entry name" value="ZnF_C2H2"/>
    <property type="match status" value="9"/>
</dbReference>
<dbReference type="InterPro" id="IPR038175">
    <property type="entry name" value="CBM21_dom_sf"/>
</dbReference>
<dbReference type="Gene3D" id="3.30.160.60">
    <property type="entry name" value="Classic Zinc Finger"/>
    <property type="match status" value="2"/>
</dbReference>
<keyword evidence="5" id="KW-0479">Metal-binding</keyword>
<dbReference type="InterPro" id="IPR005036">
    <property type="entry name" value="CBM21_dom"/>
</dbReference>
<dbReference type="Pfam" id="PF03370">
    <property type="entry name" value="CBM_21"/>
    <property type="match status" value="1"/>
</dbReference>
<dbReference type="InterPro" id="IPR013087">
    <property type="entry name" value="Znf_C2H2_type"/>
</dbReference>
<proteinExistence type="predicted"/>
<keyword evidence="3" id="KW-0539">Nucleus</keyword>
<comment type="subcellular location">
    <subcellularLocation>
        <location evidence="1">Nucleus</location>
    </subcellularLocation>
</comment>
<feature type="domain" description="CBM21" evidence="8">
    <location>
        <begin position="1038"/>
        <end position="1153"/>
    </location>
</feature>
<dbReference type="Pfam" id="PF05916">
    <property type="entry name" value="Sld5"/>
    <property type="match status" value="1"/>
</dbReference>